<dbReference type="RefSeq" id="XP_030373262.1">
    <property type="nucleotide sequence ID" value="XM_030517402.1"/>
</dbReference>
<dbReference type="EC" id="3.6.1.7" evidence="2 5"/>
<evidence type="ECO:0000313" key="10">
    <source>
        <dbReference type="RefSeq" id="XP_030373262.1"/>
    </source>
</evidence>
<dbReference type="PANTHER" id="PTHR10029">
    <property type="entry name" value="ACYLPHOSPHATASE"/>
    <property type="match status" value="1"/>
</dbReference>
<evidence type="ECO:0000256" key="2">
    <source>
        <dbReference type="ARBA" id="ARBA00012150"/>
    </source>
</evidence>
<dbReference type="SUPFAM" id="SSF54975">
    <property type="entry name" value="Acylphosphatase/BLUF domain-like"/>
    <property type="match status" value="1"/>
</dbReference>
<dbReference type="PANTHER" id="PTHR10029:SF3">
    <property type="entry name" value="ACYLPHOSPHATASE-RELATED"/>
    <property type="match status" value="1"/>
</dbReference>
<dbReference type="FunFam" id="3.30.70.100:FF:000011">
    <property type="entry name" value="Acylphosphatase"/>
    <property type="match status" value="1"/>
</dbReference>
<dbReference type="OrthoDB" id="7961613at2759"/>
<protein>
    <recommendedName>
        <fullName evidence="2 5">Acylphosphatase</fullName>
        <ecNumber evidence="2 5">3.6.1.7</ecNumber>
    </recommendedName>
</protein>
<dbReference type="InterPro" id="IPR001792">
    <property type="entry name" value="Acylphosphatase-like_dom"/>
</dbReference>
<evidence type="ECO:0000256" key="1">
    <source>
        <dbReference type="ARBA" id="ARBA00005614"/>
    </source>
</evidence>
<dbReference type="GO" id="GO:0003998">
    <property type="term" value="F:acylphosphatase activity"/>
    <property type="evidence" value="ECO:0007669"/>
    <property type="project" value="UniProtKB-EC"/>
</dbReference>
<dbReference type="PROSITE" id="PS00151">
    <property type="entry name" value="ACYLPHOSPHATASE_2"/>
    <property type="match status" value="1"/>
</dbReference>
<evidence type="ECO:0000256" key="3">
    <source>
        <dbReference type="ARBA" id="ARBA00022801"/>
    </source>
</evidence>
<comment type="catalytic activity">
    <reaction evidence="4 5 6">
        <text>an acyl phosphate + H2O = a carboxylate + phosphate + H(+)</text>
        <dbReference type="Rhea" id="RHEA:14965"/>
        <dbReference type="ChEBI" id="CHEBI:15377"/>
        <dbReference type="ChEBI" id="CHEBI:15378"/>
        <dbReference type="ChEBI" id="CHEBI:29067"/>
        <dbReference type="ChEBI" id="CHEBI:43474"/>
        <dbReference type="ChEBI" id="CHEBI:59918"/>
        <dbReference type="EC" id="3.6.1.7"/>
    </reaction>
</comment>
<dbReference type="Gene3D" id="3.30.70.100">
    <property type="match status" value="1"/>
</dbReference>
<feature type="domain" description="Acylphosphatase-like" evidence="8">
    <location>
        <begin position="7"/>
        <end position="97"/>
    </location>
</feature>
<feature type="active site" evidence="5">
    <location>
        <position position="22"/>
    </location>
</feature>
<dbReference type="AlphaFoldDB" id="A0A6J2TE49"/>
<evidence type="ECO:0000256" key="5">
    <source>
        <dbReference type="PROSITE-ProRule" id="PRU00520"/>
    </source>
</evidence>
<dbReference type="Proteomes" id="UP000504634">
    <property type="component" value="Unplaced"/>
</dbReference>
<keyword evidence="9" id="KW-1185">Reference proteome</keyword>
<name>A0A6J2TE49_DROLE</name>
<dbReference type="PROSITE" id="PS51160">
    <property type="entry name" value="ACYLPHOSPHATASE_3"/>
    <property type="match status" value="1"/>
</dbReference>
<organism evidence="9 10">
    <name type="scientific">Drosophila lebanonensis</name>
    <name type="common">Fruit fly</name>
    <name type="synonym">Scaptodrosophila lebanonensis</name>
    <dbReference type="NCBI Taxonomy" id="7225"/>
    <lineage>
        <taxon>Eukaryota</taxon>
        <taxon>Metazoa</taxon>
        <taxon>Ecdysozoa</taxon>
        <taxon>Arthropoda</taxon>
        <taxon>Hexapoda</taxon>
        <taxon>Insecta</taxon>
        <taxon>Pterygota</taxon>
        <taxon>Neoptera</taxon>
        <taxon>Endopterygota</taxon>
        <taxon>Diptera</taxon>
        <taxon>Brachycera</taxon>
        <taxon>Muscomorpha</taxon>
        <taxon>Ephydroidea</taxon>
        <taxon>Drosophilidae</taxon>
        <taxon>Scaptodrosophila</taxon>
    </lineage>
</organism>
<dbReference type="InterPro" id="IPR020456">
    <property type="entry name" value="Acylphosphatase"/>
</dbReference>
<evidence type="ECO:0000256" key="4">
    <source>
        <dbReference type="ARBA" id="ARBA00047645"/>
    </source>
</evidence>
<evidence type="ECO:0000259" key="8">
    <source>
        <dbReference type="PROSITE" id="PS51160"/>
    </source>
</evidence>
<dbReference type="InterPro" id="IPR036046">
    <property type="entry name" value="Acylphosphatase-like_dom_sf"/>
</dbReference>
<dbReference type="PRINTS" id="PR00112">
    <property type="entry name" value="ACYLPHPHTASE"/>
</dbReference>
<evidence type="ECO:0000256" key="7">
    <source>
        <dbReference type="RuleBase" id="RU004168"/>
    </source>
</evidence>
<feature type="active site" evidence="5">
    <location>
        <position position="40"/>
    </location>
</feature>
<dbReference type="Pfam" id="PF00708">
    <property type="entry name" value="Acylphosphatase"/>
    <property type="match status" value="1"/>
</dbReference>
<keyword evidence="3 5" id="KW-0378">Hydrolase</keyword>
<reference evidence="10" key="1">
    <citation type="submission" date="2025-08" db="UniProtKB">
        <authorList>
            <consortium name="RefSeq"/>
        </authorList>
    </citation>
    <scope>IDENTIFICATION</scope>
    <source>
        <strain evidence="10">11010-0011.00</strain>
        <tissue evidence="10">Whole body</tissue>
    </source>
</reference>
<evidence type="ECO:0000313" key="9">
    <source>
        <dbReference type="Proteomes" id="UP000504634"/>
    </source>
</evidence>
<proteinExistence type="inferred from homology"/>
<dbReference type="GeneID" id="115623182"/>
<accession>A0A6J2TE49</accession>
<dbReference type="PROSITE" id="PS00150">
    <property type="entry name" value="ACYLPHOSPHATASE_1"/>
    <property type="match status" value="1"/>
</dbReference>
<sequence>MTKQLYHCSFEIHGHVQGVHFRRCTERKSKELGLRGWVMNTEQGTVKGEIQGNAEQLQQMKRWLQINGSPRSRIDKASFSDLRKISKFHFDNFTIRKHPPINLTNMNSS</sequence>
<evidence type="ECO:0000256" key="6">
    <source>
        <dbReference type="RuleBase" id="RU000553"/>
    </source>
</evidence>
<gene>
    <name evidence="10" type="primary">LOC115623182</name>
</gene>
<comment type="similarity">
    <text evidence="1 7">Belongs to the acylphosphatase family.</text>
</comment>
<dbReference type="InterPro" id="IPR017968">
    <property type="entry name" value="Acylphosphatase_CS"/>
</dbReference>